<dbReference type="InterPro" id="IPR009056">
    <property type="entry name" value="Cyt_c-like_dom"/>
</dbReference>
<dbReference type="PROSITE" id="PS51007">
    <property type="entry name" value="CYTC"/>
    <property type="match status" value="1"/>
</dbReference>
<dbReference type="Proteomes" id="UP000245880">
    <property type="component" value="Unassembled WGS sequence"/>
</dbReference>
<dbReference type="GO" id="GO:0020037">
    <property type="term" value="F:heme binding"/>
    <property type="evidence" value="ECO:0007669"/>
    <property type="project" value="InterPro"/>
</dbReference>
<dbReference type="GO" id="GO:0009055">
    <property type="term" value="F:electron transfer activity"/>
    <property type="evidence" value="ECO:0007669"/>
    <property type="project" value="InterPro"/>
</dbReference>
<protein>
    <submittedName>
        <fullName evidence="7">Mono/diheme cytochrome c family protein</fullName>
    </submittedName>
</protein>
<dbReference type="Pfam" id="PF13442">
    <property type="entry name" value="Cytochrome_CBB3"/>
    <property type="match status" value="1"/>
</dbReference>
<keyword evidence="3 4" id="KW-0408">Iron</keyword>
<keyword evidence="8" id="KW-1185">Reference proteome</keyword>
<dbReference type="PANTHER" id="PTHR35008">
    <property type="entry name" value="BLL4482 PROTEIN-RELATED"/>
    <property type="match status" value="1"/>
</dbReference>
<keyword evidence="1 4" id="KW-0349">Heme</keyword>
<evidence type="ECO:0000256" key="5">
    <source>
        <dbReference type="SAM" id="SignalP"/>
    </source>
</evidence>
<accession>A0A316AJS2</accession>
<evidence type="ECO:0000256" key="2">
    <source>
        <dbReference type="ARBA" id="ARBA00022723"/>
    </source>
</evidence>
<dbReference type="AlphaFoldDB" id="A0A316AJS2"/>
<reference evidence="7 8" key="1">
    <citation type="submission" date="2018-03" db="EMBL/GenBank/DDBJ databases">
        <title>Genomic Encyclopedia of Archaeal and Bacterial Type Strains, Phase II (KMG-II): from individual species to whole genera.</title>
        <authorList>
            <person name="Goeker M."/>
        </authorList>
    </citation>
    <scope>NUCLEOTIDE SEQUENCE [LARGE SCALE GENOMIC DNA]</scope>
    <source>
        <strain evidence="7 8">DSM 100346</strain>
    </source>
</reference>
<feature type="chain" id="PRO_5016380727" evidence="5">
    <location>
        <begin position="25"/>
        <end position="139"/>
    </location>
</feature>
<evidence type="ECO:0000256" key="3">
    <source>
        <dbReference type="ARBA" id="ARBA00023004"/>
    </source>
</evidence>
<dbReference type="InterPro" id="IPR036909">
    <property type="entry name" value="Cyt_c-like_dom_sf"/>
</dbReference>
<evidence type="ECO:0000259" key="6">
    <source>
        <dbReference type="PROSITE" id="PS51007"/>
    </source>
</evidence>
<evidence type="ECO:0000313" key="8">
    <source>
        <dbReference type="Proteomes" id="UP000245880"/>
    </source>
</evidence>
<feature type="domain" description="Cytochrome c" evidence="6">
    <location>
        <begin position="35"/>
        <end position="118"/>
    </location>
</feature>
<dbReference type="PANTHER" id="PTHR35008:SF8">
    <property type="entry name" value="ALCOHOL DEHYDROGENASE CYTOCHROME C SUBUNIT"/>
    <property type="match status" value="1"/>
</dbReference>
<sequence length="139" mass="15344">MNKLTTGRISVALLSLLVAWGGVACQSKEELKKEQYYVEGYRLYQLHCSNCHQEDGAGMANLYPSVATSKMLLSDAQLACLIRYGTNGSGELQRPMPPNPQLTELEIAEVITYLNVNWAQDTVYTQTELIGTALKACQP</sequence>
<name>A0A316AJS2_9BACT</name>
<dbReference type="EMBL" id="QGDT01000008">
    <property type="protein sequence ID" value="PWJ57110.1"/>
    <property type="molecule type" value="Genomic_DNA"/>
</dbReference>
<evidence type="ECO:0000256" key="1">
    <source>
        <dbReference type="ARBA" id="ARBA00022617"/>
    </source>
</evidence>
<dbReference type="InterPro" id="IPR051459">
    <property type="entry name" value="Cytochrome_c-type_DH"/>
</dbReference>
<keyword evidence="5" id="KW-0732">Signal</keyword>
<keyword evidence="2 4" id="KW-0479">Metal-binding</keyword>
<dbReference type="GO" id="GO:0046872">
    <property type="term" value="F:metal ion binding"/>
    <property type="evidence" value="ECO:0007669"/>
    <property type="project" value="UniProtKB-KW"/>
</dbReference>
<organism evidence="7 8">
    <name type="scientific">Dyadobacter jejuensis</name>
    <dbReference type="NCBI Taxonomy" id="1082580"/>
    <lineage>
        <taxon>Bacteria</taxon>
        <taxon>Pseudomonadati</taxon>
        <taxon>Bacteroidota</taxon>
        <taxon>Cytophagia</taxon>
        <taxon>Cytophagales</taxon>
        <taxon>Spirosomataceae</taxon>
        <taxon>Dyadobacter</taxon>
    </lineage>
</organism>
<comment type="caution">
    <text evidence="7">The sequence shown here is derived from an EMBL/GenBank/DDBJ whole genome shotgun (WGS) entry which is preliminary data.</text>
</comment>
<evidence type="ECO:0000313" key="7">
    <source>
        <dbReference type="EMBL" id="PWJ57110.1"/>
    </source>
</evidence>
<gene>
    <name evidence="7" type="ORF">CLV98_10830</name>
</gene>
<dbReference type="SUPFAM" id="SSF46626">
    <property type="entry name" value="Cytochrome c"/>
    <property type="match status" value="1"/>
</dbReference>
<dbReference type="PROSITE" id="PS51257">
    <property type="entry name" value="PROKAR_LIPOPROTEIN"/>
    <property type="match status" value="1"/>
</dbReference>
<feature type="signal peptide" evidence="5">
    <location>
        <begin position="1"/>
        <end position="24"/>
    </location>
</feature>
<evidence type="ECO:0000256" key="4">
    <source>
        <dbReference type="PROSITE-ProRule" id="PRU00433"/>
    </source>
</evidence>
<dbReference type="OrthoDB" id="9811395at2"/>
<dbReference type="Gene3D" id="1.10.760.10">
    <property type="entry name" value="Cytochrome c-like domain"/>
    <property type="match status" value="1"/>
</dbReference>
<proteinExistence type="predicted"/>
<dbReference type="RefSeq" id="WP_109675358.1">
    <property type="nucleotide sequence ID" value="NZ_QGDT01000008.1"/>
</dbReference>